<accession>A0A369CBY9</accession>
<protein>
    <submittedName>
        <fullName evidence="2">Uncharacterized protein</fullName>
    </submittedName>
</protein>
<evidence type="ECO:0000256" key="1">
    <source>
        <dbReference type="SAM" id="MobiDB-lite"/>
    </source>
</evidence>
<gene>
    <name evidence="2" type="ORF">DFQ59_104164</name>
</gene>
<keyword evidence="3" id="KW-1185">Reference proteome</keyword>
<dbReference type="Gene3D" id="3.40.50.1820">
    <property type="entry name" value="alpha/beta hydrolase"/>
    <property type="match status" value="1"/>
</dbReference>
<name>A0A369CBY9_9GAMM</name>
<evidence type="ECO:0000313" key="2">
    <source>
        <dbReference type="EMBL" id="RCX30728.1"/>
    </source>
</evidence>
<reference evidence="2 3" key="1">
    <citation type="submission" date="2018-07" db="EMBL/GenBank/DDBJ databases">
        <title>Genomic Encyclopedia of Type Strains, Phase IV (KMG-IV): sequencing the most valuable type-strain genomes for metagenomic binning, comparative biology and taxonomic classification.</title>
        <authorList>
            <person name="Goeker M."/>
        </authorList>
    </citation>
    <scope>NUCLEOTIDE SEQUENCE [LARGE SCALE GENOMIC DNA]</scope>
    <source>
        <strain evidence="2 3">DSM 26407</strain>
    </source>
</reference>
<dbReference type="RefSeq" id="WP_211314885.1">
    <property type="nucleotide sequence ID" value="NZ_QPJY01000004.1"/>
</dbReference>
<dbReference type="EMBL" id="QPJY01000004">
    <property type="protein sequence ID" value="RCX30728.1"/>
    <property type="molecule type" value="Genomic_DNA"/>
</dbReference>
<sequence>MAADPREFMPRPGAPQSAGRRGAVPLRHQRGRVLFRRLAGDRGQHYFLYLPRSGTVNARVLVSVHGISRNAREHAEEFARLAERHGVVLVAPLFSADRFPGYQRLGRRADRALEAILAEVGHLTGAFTRRVYLFGFSGGGQFVHRYAMANPRRVRAYVLGAPGWYTFPDPEQRYPRGIAPGDSRTGPRFEPEEFLRVPATVVVGEHDGERDPSLRTDPRIDRQQGLNRIERGRRWVQAMNLAARARGLAAPFRFELLPGAGHSFAQSAADRGLEERVFRALFGKNGGG</sequence>
<organism evidence="2 3">
    <name type="scientific">Thioalbus denitrificans</name>
    <dbReference type="NCBI Taxonomy" id="547122"/>
    <lineage>
        <taxon>Bacteria</taxon>
        <taxon>Pseudomonadati</taxon>
        <taxon>Pseudomonadota</taxon>
        <taxon>Gammaproteobacteria</taxon>
        <taxon>Chromatiales</taxon>
        <taxon>Ectothiorhodospiraceae</taxon>
        <taxon>Thioalbus</taxon>
    </lineage>
</organism>
<dbReference type="Proteomes" id="UP000252707">
    <property type="component" value="Unassembled WGS sequence"/>
</dbReference>
<dbReference type="AlphaFoldDB" id="A0A369CBY9"/>
<evidence type="ECO:0000313" key="3">
    <source>
        <dbReference type="Proteomes" id="UP000252707"/>
    </source>
</evidence>
<feature type="region of interest" description="Disordered" evidence="1">
    <location>
        <begin position="1"/>
        <end position="23"/>
    </location>
</feature>
<dbReference type="SUPFAM" id="SSF53474">
    <property type="entry name" value="alpha/beta-Hydrolases"/>
    <property type="match status" value="1"/>
</dbReference>
<proteinExistence type="predicted"/>
<comment type="caution">
    <text evidence="2">The sequence shown here is derived from an EMBL/GenBank/DDBJ whole genome shotgun (WGS) entry which is preliminary data.</text>
</comment>
<dbReference type="InterPro" id="IPR029058">
    <property type="entry name" value="AB_hydrolase_fold"/>
</dbReference>